<sequence length="75" mass="8841">MEWCCWTLQKGCCHLVSKAQGYPTTVLAECSKLTLPTIQWARDYHRHRFFIGSPFSARSLPNRRVISCLLYWYNT</sequence>
<keyword evidence="2" id="KW-1185">Reference proteome</keyword>
<gene>
    <name evidence="1" type="ORF">KUF71_011065</name>
</gene>
<protein>
    <submittedName>
        <fullName evidence="1">Transferase CAF17-like protein, mitochondrial</fullName>
    </submittedName>
</protein>
<proteinExistence type="predicted"/>
<organism evidence="1 2">
    <name type="scientific">Frankliniella fusca</name>
    <dbReference type="NCBI Taxonomy" id="407009"/>
    <lineage>
        <taxon>Eukaryota</taxon>
        <taxon>Metazoa</taxon>
        <taxon>Ecdysozoa</taxon>
        <taxon>Arthropoda</taxon>
        <taxon>Hexapoda</taxon>
        <taxon>Insecta</taxon>
        <taxon>Pterygota</taxon>
        <taxon>Neoptera</taxon>
        <taxon>Paraneoptera</taxon>
        <taxon>Thysanoptera</taxon>
        <taxon>Terebrantia</taxon>
        <taxon>Thripoidea</taxon>
        <taxon>Thripidae</taxon>
        <taxon>Frankliniella</taxon>
    </lineage>
</organism>
<evidence type="ECO:0000313" key="2">
    <source>
        <dbReference type="Proteomes" id="UP001219518"/>
    </source>
</evidence>
<dbReference type="EMBL" id="JAHWGI010001056">
    <property type="protein sequence ID" value="KAK3921889.1"/>
    <property type="molecule type" value="Genomic_DNA"/>
</dbReference>
<reference evidence="1" key="1">
    <citation type="submission" date="2021-07" db="EMBL/GenBank/DDBJ databases">
        <authorList>
            <person name="Catto M.A."/>
            <person name="Jacobson A."/>
            <person name="Kennedy G."/>
            <person name="Labadie P."/>
            <person name="Hunt B.G."/>
            <person name="Srinivasan R."/>
        </authorList>
    </citation>
    <scope>NUCLEOTIDE SEQUENCE</scope>
    <source>
        <strain evidence="1">PL_HMW_Pooled</strain>
        <tissue evidence="1">Head</tissue>
    </source>
</reference>
<name>A0AAE1LKH6_9NEOP</name>
<comment type="caution">
    <text evidence="1">The sequence shown here is derived from an EMBL/GenBank/DDBJ whole genome shotgun (WGS) entry which is preliminary data.</text>
</comment>
<dbReference type="AlphaFoldDB" id="A0AAE1LKH6"/>
<reference evidence="1" key="2">
    <citation type="journal article" date="2023" name="BMC Genomics">
        <title>Pest status, molecular evolution, and epigenetic factors derived from the genome assembly of Frankliniella fusca, a thysanopteran phytovirus vector.</title>
        <authorList>
            <person name="Catto M.A."/>
            <person name="Labadie P.E."/>
            <person name="Jacobson A.L."/>
            <person name="Kennedy G.G."/>
            <person name="Srinivasan R."/>
            <person name="Hunt B.G."/>
        </authorList>
    </citation>
    <scope>NUCLEOTIDE SEQUENCE</scope>
    <source>
        <strain evidence="1">PL_HMW_Pooled</strain>
    </source>
</reference>
<keyword evidence="1" id="KW-0808">Transferase</keyword>
<evidence type="ECO:0000313" key="1">
    <source>
        <dbReference type="EMBL" id="KAK3921889.1"/>
    </source>
</evidence>
<accession>A0AAE1LKH6</accession>
<dbReference type="GO" id="GO:0016740">
    <property type="term" value="F:transferase activity"/>
    <property type="evidence" value="ECO:0007669"/>
    <property type="project" value="UniProtKB-KW"/>
</dbReference>
<dbReference type="Proteomes" id="UP001219518">
    <property type="component" value="Unassembled WGS sequence"/>
</dbReference>